<dbReference type="Proteomes" id="UP001057452">
    <property type="component" value="Chromosome 22"/>
</dbReference>
<evidence type="ECO:0000313" key="1">
    <source>
        <dbReference type="EMBL" id="KAI4812888.1"/>
    </source>
</evidence>
<feature type="non-terminal residue" evidence="1">
    <location>
        <position position="54"/>
    </location>
</feature>
<organism evidence="1 2">
    <name type="scientific">Chaenocephalus aceratus</name>
    <name type="common">Blackfin icefish</name>
    <name type="synonym">Chaenichthys aceratus</name>
    <dbReference type="NCBI Taxonomy" id="36190"/>
    <lineage>
        <taxon>Eukaryota</taxon>
        <taxon>Metazoa</taxon>
        <taxon>Chordata</taxon>
        <taxon>Craniata</taxon>
        <taxon>Vertebrata</taxon>
        <taxon>Euteleostomi</taxon>
        <taxon>Actinopterygii</taxon>
        <taxon>Neopterygii</taxon>
        <taxon>Teleostei</taxon>
        <taxon>Neoteleostei</taxon>
        <taxon>Acanthomorphata</taxon>
        <taxon>Eupercaria</taxon>
        <taxon>Perciformes</taxon>
        <taxon>Notothenioidei</taxon>
        <taxon>Channichthyidae</taxon>
        <taxon>Chaenocephalus</taxon>
    </lineage>
</organism>
<name>A0ACB9WHM1_CHAAC</name>
<dbReference type="EMBL" id="CM043806">
    <property type="protein sequence ID" value="KAI4812888.1"/>
    <property type="molecule type" value="Genomic_DNA"/>
</dbReference>
<accession>A0ACB9WHM1</accession>
<comment type="caution">
    <text evidence="1">The sequence shown here is derived from an EMBL/GenBank/DDBJ whole genome shotgun (WGS) entry which is preliminary data.</text>
</comment>
<proteinExistence type="predicted"/>
<gene>
    <name evidence="1" type="ORF">KUCAC02_024250</name>
</gene>
<evidence type="ECO:0000313" key="2">
    <source>
        <dbReference type="Proteomes" id="UP001057452"/>
    </source>
</evidence>
<keyword evidence="2" id="KW-1185">Reference proteome</keyword>
<protein>
    <submittedName>
        <fullName evidence="1">Uncharacterized protein</fullName>
    </submittedName>
</protein>
<reference evidence="1" key="1">
    <citation type="submission" date="2022-05" db="EMBL/GenBank/DDBJ databases">
        <title>Chromosome-level genome of Chaenocephalus aceratus.</title>
        <authorList>
            <person name="Park H."/>
        </authorList>
    </citation>
    <scope>NUCLEOTIDE SEQUENCE</scope>
    <source>
        <strain evidence="1">KU_202001</strain>
    </source>
</reference>
<sequence>DEDNQKKKNIVTVTMWDVWFTHVGRSSPCHGVFVYGSAKLLFPGAHPGRDFTLQ</sequence>
<feature type="non-terminal residue" evidence="1">
    <location>
        <position position="1"/>
    </location>
</feature>